<evidence type="ECO:0000313" key="2">
    <source>
        <dbReference type="EMBL" id="PSU03790.1"/>
    </source>
</evidence>
<comment type="caution">
    <text evidence="2">The sequence shown here is derived from an EMBL/GenBank/DDBJ whole genome shotgun (WGS) entry which is preliminary data.</text>
</comment>
<dbReference type="EMBL" id="PYLY01000021">
    <property type="protein sequence ID" value="PSU03790.1"/>
    <property type="molecule type" value="Genomic_DNA"/>
</dbReference>
<dbReference type="Gene3D" id="3.90.960.10">
    <property type="entry name" value="YbaK/aminoacyl-tRNA synthetase-associated domain"/>
    <property type="match status" value="1"/>
</dbReference>
<dbReference type="AlphaFoldDB" id="A0A2T3HX80"/>
<sequence length="73" mass="8481">MKDRKGSRHFLVVVIADKSFNLKSLSLHLGVTSLSFASPRRLDKYLGTIHHYNAIRLLILQLLILVLREYNNY</sequence>
<dbReference type="SUPFAM" id="SSF55826">
    <property type="entry name" value="YbaK/ProRS associated domain"/>
    <property type="match status" value="1"/>
</dbReference>
<evidence type="ECO:0000313" key="3">
    <source>
        <dbReference type="Proteomes" id="UP000241858"/>
    </source>
</evidence>
<evidence type="ECO:0000259" key="1">
    <source>
        <dbReference type="Pfam" id="PF04073"/>
    </source>
</evidence>
<dbReference type="RefSeq" id="WP_082732214.1">
    <property type="nucleotide sequence ID" value="NZ_LNQZ01000032.1"/>
</dbReference>
<dbReference type="InterPro" id="IPR007214">
    <property type="entry name" value="YbaK/aa-tRNA-synth-assoc-dom"/>
</dbReference>
<feature type="domain" description="YbaK/aminoacyl-tRNA synthetase-associated" evidence="1">
    <location>
        <begin position="1"/>
        <end position="48"/>
    </location>
</feature>
<dbReference type="InterPro" id="IPR036754">
    <property type="entry name" value="YbaK/aa-tRNA-synt-asso_dom_sf"/>
</dbReference>
<dbReference type="GO" id="GO:0002161">
    <property type="term" value="F:aminoacyl-tRNA deacylase activity"/>
    <property type="evidence" value="ECO:0007669"/>
    <property type="project" value="InterPro"/>
</dbReference>
<protein>
    <recommendedName>
        <fullName evidence="1">YbaK/aminoacyl-tRNA synthetase-associated domain-containing protein</fullName>
    </recommendedName>
</protein>
<dbReference type="Proteomes" id="UP000241858">
    <property type="component" value="Unassembled WGS sequence"/>
</dbReference>
<accession>A0A2T3HX80</accession>
<gene>
    <name evidence="2" type="ORF">C0W81_11360</name>
</gene>
<reference evidence="2 3" key="1">
    <citation type="submission" date="2018-03" db="EMBL/GenBank/DDBJ databases">
        <title>Whole genome sequencing of Histamine producing bacteria.</title>
        <authorList>
            <person name="Butler K."/>
        </authorList>
    </citation>
    <scope>NUCLEOTIDE SEQUENCE [LARGE SCALE GENOMIC DNA]</scope>
    <source>
        <strain evidence="2 3">DSM 23343</strain>
    </source>
</reference>
<proteinExistence type="predicted"/>
<dbReference type="OrthoDB" id="5145315at2"/>
<organism evidence="2 3">
    <name type="scientific">Photobacterium aquimaris</name>
    <dbReference type="NCBI Taxonomy" id="512643"/>
    <lineage>
        <taxon>Bacteria</taxon>
        <taxon>Pseudomonadati</taxon>
        <taxon>Pseudomonadota</taxon>
        <taxon>Gammaproteobacteria</taxon>
        <taxon>Vibrionales</taxon>
        <taxon>Vibrionaceae</taxon>
        <taxon>Photobacterium</taxon>
    </lineage>
</organism>
<dbReference type="Pfam" id="PF04073">
    <property type="entry name" value="tRNA_edit"/>
    <property type="match status" value="1"/>
</dbReference>
<name>A0A2T3HX80_9GAMM</name>